<name>G2E5V2_9GAMM</name>
<comment type="caution">
    <text evidence="1">The sequence shown here is derived from an EMBL/GenBank/DDBJ whole genome shotgun (WGS) entry which is preliminary data.</text>
</comment>
<dbReference type="EMBL" id="AFWT01000035">
    <property type="protein sequence ID" value="EGV28515.1"/>
    <property type="molecule type" value="Genomic_DNA"/>
</dbReference>
<protein>
    <submittedName>
        <fullName evidence="1">Uncharacterized protein</fullName>
    </submittedName>
</protein>
<proteinExistence type="predicted"/>
<reference evidence="1 2" key="1">
    <citation type="submission" date="2011-06" db="EMBL/GenBank/DDBJ databases">
        <title>The draft genome of Thiorhodococcus drewsii AZ1.</title>
        <authorList>
            <consortium name="US DOE Joint Genome Institute (JGI-PGF)"/>
            <person name="Lucas S."/>
            <person name="Han J."/>
            <person name="Lapidus A."/>
            <person name="Cheng J.-F."/>
            <person name="Goodwin L."/>
            <person name="Pitluck S."/>
            <person name="Peters L."/>
            <person name="Land M.L."/>
            <person name="Hauser L."/>
            <person name="Vogl K."/>
            <person name="Liu Z."/>
            <person name="Imhoff J."/>
            <person name="Thiel V."/>
            <person name="Frigaard N.-U."/>
            <person name="Bryant D.A."/>
            <person name="Woyke T.J."/>
        </authorList>
    </citation>
    <scope>NUCLEOTIDE SEQUENCE [LARGE SCALE GENOMIC DNA]</scope>
    <source>
        <strain evidence="1 2">AZ1</strain>
    </source>
</reference>
<dbReference type="Proteomes" id="UP000004200">
    <property type="component" value="Unassembled WGS sequence"/>
</dbReference>
<evidence type="ECO:0000313" key="2">
    <source>
        <dbReference type="Proteomes" id="UP000004200"/>
    </source>
</evidence>
<evidence type="ECO:0000313" key="1">
    <source>
        <dbReference type="EMBL" id="EGV28515.1"/>
    </source>
</evidence>
<accession>G2E5V2</accession>
<organism evidence="1 2">
    <name type="scientific">Thiorhodococcus drewsii AZ1</name>
    <dbReference type="NCBI Taxonomy" id="765913"/>
    <lineage>
        <taxon>Bacteria</taxon>
        <taxon>Pseudomonadati</taxon>
        <taxon>Pseudomonadota</taxon>
        <taxon>Gammaproteobacteria</taxon>
        <taxon>Chromatiales</taxon>
        <taxon>Chromatiaceae</taxon>
        <taxon>Thiorhodococcus</taxon>
    </lineage>
</organism>
<keyword evidence="2" id="KW-1185">Reference proteome</keyword>
<dbReference type="AlphaFoldDB" id="G2E5V2"/>
<sequence length="213" mass="22893">MATRRIPSFQVSSSAMLKRRCGMVAASCVRCSRAQVTMCCSSCAWNACLLRAIGGRDELRQAAELEELIDHADTRATDLGDAPVRGHQDPAQPHHALGRLAEGEQHRRSTAPLGFVPVTQRAAGHTGSGRRSALTLSVIACLRHRAETRGSMTPIMQWRRMSECAVELIAAGASGNGVSLGQFALPRVRLPVAPATPSSVSITYPDAQPWTNR</sequence>
<gene>
    <name evidence="1" type="ORF">ThidrDRAFT_3665</name>
</gene>